<dbReference type="PANTHER" id="PTHR11803">
    <property type="entry name" value="2-IMINOBUTANOATE/2-IMINOPROPANOATE DEAMINASE RIDA"/>
    <property type="match status" value="1"/>
</dbReference>
<accession>A0AAP2Z8X4</accession>
<comment type="similarity">
    <text evidence="1">Belongs to the RutC family.</text>
</comment>
<dbReference type="GO" id="GO:0019239">
    <property type="term" value="F:deaminase activity"/>
    <property type="evidence" value="ECO:0007669"/>
    <property type="project" value="TreeGrafter"/>
</dbReference>
<proteinExistence type="inferred from homology"/>
<organism evidence="3 4">
    <name type="scientific">Natronosalvus hydrolyticus</name>
    <dbReference type="NCBI Taxonomy" id="2979988"/>
    <lineage>
        <taxon>Archaea</taxon>
        <taxon>Methanobacteriati</taxon>
        <taxon>Methanobacteriota</taxon>
        <taxon>Stenosarchaea group</taxon>
        <taxon>Halobacteria</taxon>
        <taxon>Halobacteriales</taxon>
        <taxon>Natrialbaceae</taxon>
        <taxon>Natronosalvus</taxon>
    </lineage>
</organism>
<evidence type="ECO:0000256" key="2">
    <source>
        <dbReference type="SAM" id="MobiDB-lite"/>
    </source>
</evidence>
<dbReference type="Gene3D" id="3.30.1330.40">
    <property type="entry name" value="RutC-like"/>
    <property type="match status" value="1"/>
</dbReference>
<feature type="region of interest" description="Disordered" evidence="2">
    <location>
        <begin position="1"/>
        <end position="33"/>
    </location>
</feature>
<dbReference type="InterPro" id="IPR006175">
    <property type="entry name" value="YjgF/YER057c/UK114"/>
</dbReference>
<comment type="caution">
    <text evidence="3">The sequence shown here is derived from an EMBL/GenBank/DDBJ whole genome shotgun (WGS) entry which is preliminary data.</text>
</comment>
<evidence type="ECO:0000313" key="4">
    <source>
        <dbReference type="Proteomes" id="UP001321047"/>
    </source>
</evidence>
<dbReference type="RefSeq" id="WP_342807537.1">
    <property type="nucleotide sequence ID" value="NZ_JAOPJZ010000003.1"/>
</dbReference>
<feature type="compositionally biased region" description="Polar residues" evidence="2">
    <location>
        <begin position="1"/>
        <end position="16"/>
    </location>
</feature>
<dbReference type="PANTHER" id="PTHR11803:SF58">
    <property type="entry name" value="PROTEIN HMF1-RELATED"/>
    <property type="match status" value="1"/>
</dbReference>
<dbReference type="Proteomes" id="UP001321047">
    <property type="component" value="Unassembled WGS sequence"/>
</dbReference>
<dbReference type="InterPro" id="IPR035959">
    <property type="entry name" value="RutC-like_sf"/>
</dbReference>
<dbReference type="EMBL" id="JAOPJZ010000003">
    <property type="protein sequence ID" value="MCU4751594.1"/>
    <property type="molecule type" value="Genomic_DNA"/>
</dbReference>
<dbReference type="Pfam" id="PF01042">
    <property type="entry name" value="Ribonuc_L-PSP"/>
    <property type="match status" value="1"/>
</dbReference>
<protein>
    <submittedName>
        <fullName evidence="3">RidA family protein</fullName>
    </submittedName>
</protein>
<dbReference type="GO" id="GO:0005829">
    <property type="term" value="C:cytosol"/>
    <property type="evidence" value="ECO:0007669"/>
    <property type="project" value="TreeGrafter"/>
</dbReference>
<dbReference type="SUPFAM" id="SSF55298">
    <property type="entry name" value="YjgF-like"/>
    <property type="match status" value="1"/>
</dbReference>
<name>A0AAP2Z8X4_9EURY</name>
<reference evidence="3 4" key="1">
    <citation type="submission" date="2022-09" db="EMBL/GenBank/DDBJ databases">
        <title>Enrichment on poylsaccharides allowed isolation of novel metabolic and taxonomic groups of Haloarchaea.</title>
        <authorList>
            <person name="Sorokin D.Y."/>
            <person name="Elcheninov A.G."/>
            <person name="Khizhniak T.V."/>
            <person name="Kolganova T.V."/>
            <person name="Kublanov I.V."/>
        </authorList>
    </citation>
    <scope>NUCLEOTIDE SEQUENCE [LARGE SCALE GENOMIC DNA]</scope>
    <source>
        <strain evidence="3 4">AArc-curdl1</strain>
    </source>
</reference>
<gene>
    <name evidence="3" type="ORF">OB919_06315</name>
</gene>
<keyword evidence="4" id="KW-1185">Reference proteome</keyword>
<sequence>MAQSNRVGQTSDTGNAGTEGVTLETHSSASKRQFESNGSAYGVQVGSSDLIFFEGILPEESGVVMSEHSIEDQTDLCLDRLQSVLAASNLTLEDVMKIEVQLTDIGTRDVVDDVYKRRFDGSYPPRTTTGVYALPGNAGIQLDVVAAIE</sequence>
<feature type="compositionally biased region" description="Polar residues" evidence="2">
    <location>
        <begin position="24"/>
        <end position="33"/>
    </location>
</feature>
<evidence type="ECO:0000256" key="1">
    <source>
        <dbReference type="ARBA" id="ARBA00010552"/>
    </source>
</evidence>
<evidence type="ECO:0000313" key="3">
    <source>
        <dbReference type="EMBL" id="MCU4751594.1"/>
    </source>
</evidence>
<dbReference type="AlphaFoldDB" id="A0AAP2Z8X4"/>